<reference evidence="10 11" key="1">
    <citation type="submission" date="2015-09" db="EMBL/GenBank/DDBJ databases">
        <title>A metagenomics-based metabolic model of nitrate-dependent anaerobic oxidation of methane by Methanoperedens-like archaea.</title>
        <authorList>
            <person name="Arshad A."/>
            <person name="Speth D.R."/>
            <person name="De Graaf R.M."/>
            <person name="Op Den Camp H.J."/>
            <person name="Jetten M.S."/>
            <person name="Welte C.U."/>
        </authorList>
    </citation>
    <scope>NUCLEOTIDE SEQUENCE [LARGE SCALE GENOMIC DNA]</scope>
</reference>
<evidence type="ECO:0000259" key="9">
    <source>
        <dbReference type="SMART" id="SM00887"/>
    </source>
</evidence>
<dbReference type="Gene3D" id="2.60.40.10">
    <property type="entry name" value="Immunoglobulins"/>
    <property type="match status" value="2"/>
</dbReference>
<keyword evidence="8" id="KW-0408">Iron</keyword>
<dbReference type="PANTHER" id="PTHR23303">
    <property type="entry name" value="CARBOXYPEPTIDASE REGULATORY REGION-CONTAINING"/>
    <property type="match status" value="1"/>
</dbReference>
<dbReference type="SUPFAM" id="SSF49344">
    <property type="entry name" value="CBD9-like"/>
    <property type="match status" value="1"/>
</dbReference>
<dbReference type="Pfam" id="PF09459">
    <property type="entry name" value="EB_dh"/>
    <property type="match status" value="1"/>
</dbReference>
<gene>
    <name evidence="10" type="ORF">MPEBLZ_01813</name>
</gene>
<protein>
    <submittedName>
        <fullName evidence="10">Ethylbenzene dehydrogenase</fullName>
    </submittedName>
</protein>
<accession>A0A0P8E0D1</accession>
<keyword evidence="2" id="KW-0813">Transport</keyword>
<sequence length="805" mass="87440">MKRKISFMLLLLVFVTLVSVPNSLANSDINNDFNAIYGTTGSRLDTCSTCHTGPPSFNAYGTDLSNNAIDFTVIESLDSDGDGFINIDEINNLTFPGNSSDPPVVVVGDSISGMKFNDLNNNSAKDGNEPGLANWTITLTDQNGSTETTATDNDGNYTFTGLTPGNYTVAEVLKTDWIQTFPTNGTYNVTITGNESMTGMDFGNNLTIAIPSVGNLTSVKVATAPVIDGLPEAIWDQATAMTINISGGANTGAHTVTLKSIYTNDSVYFLAKWNDPTESLRRMPWQKQPNGTWEQLRTPNVKEGGEETYYEDKFSQLWNINITDFETGGCFATCHAGENSDVKAYGNMYTANPGEIGDLWHMKIVRTNTTGFVDDQYLDSIRYSNVTADAGRHSDPGLVPYYNNIDANETAPNFTSADQPAPPYWIFDDQKQPFNDIYNASDEIAGIIVRPPTGDRADIGGKTVYEDGNWTLEYGRKLITESQYDVQFSDITKEYLFGTAVFDNAQTRHSYDNGANKLVFAPSTAIIGNGSISGMKFNNLNNDSAKDANEPGLANWTITLTDQNGSNETTATNNDGNYTFSGLIPGNYTVAEVLKTGWIQTFPTNGTYNVTITGNESITGIDFGNNLSMAPSPTNVTVAVRTIEKESLRIGESTTVTVNISSSTNQAFSLQEIIPAGWNLTQISDDADAFKNSTNEWIWFNVTPGVNKTVVYRLTAPGNATIGTYHIDGTVITSSEVVAIVQGDKTITLDITAYYGRLGSDPNVIETADVLTAIDDWVSSRGPAGFELPITTQQLLSLIDEWLRS</sequence>
<organism evidence="10 11">
    <name type="scientific">Candidatus Methanoperedens nitratireducens</name>
    <dbReference type="NCBI Taxonomy" id="1392998"/>
    <lineage>
        <taxon>Archaea</taxon>
        <taxon>Methanobacteriati</taxon>
        <taxon>Methanobacteriota</taxon>
        <taxon>Stenosarchaea group</taxon>
        <taxon>Methanomicrobia</taxon>
        <taxon>Methanosarcinales</taxon>
        <taxon>ANME-2 cluster</taxon>
        <taxon>Candidatus Methanoperedentaceae</taxon>
        <taxon>Candidatus Methanoperedens</taxon>
    </lineage>
</organism>
<evidence type="ECO:0000313" key="11">
    <source>
        <dbReference type="Proteomes" id="UP000050360"/>
    </source>
</evidence>
<keyword evidence="6" id="KW-0732">Signal</keyword>
<evidence type="ECO:0000256" key="5">
    <source>
        <dbReference type="ARBA" id="ARBA00022723"/>
    </source>
</evidence>
<evidence type="ECO:0000313" key="10">
    <source>
        <dbReference type="EMBL" id="KPQ43629.1"/>
    </source>
</evidence>
<comment type="caution">
    <text evidence="10">The sequence shown here is derived from an EMBL/GenBank/DDBJ whole genome shotgun (WGS) entry which is preliminary data.</text>
</comment>
<dbReference type="GO" id="GO:0020037">
    <property type="term" value="F:heme binding"/>
    <property type="evidence" value="ECO:0007669"/>
    <property type="project" value="InterPro"/>
</dbReference>
<comment type="subcellular location">
    <subcellularLocation>
        <location evidence="1">Secreted</location>
    </subcellularLocation>
</comment>
<dbReference type="PROSITE" id="PS00018">
    <property type="entry name" value="EF_HAND_1"/>
    <property type="match status" value="1"/>
</dbReference>
<keyword evidence="3" id="KW-0964">Secreted</keyword>
<evidence type="ECO:0000256" key="3">
    <source>
        <dbReference type="ARBA" id="ARBA00022525"/>
    </source>
</evidence>
<evidence type="ECO:0000256" key="1">
    <source>
        <dbReference type="ARBA" id="ARBA00004613"/>
    </source>
</evidence>
<proteinExistence type="predicted"/>
<feature type="domain" description="Cytochrome c-552/DMSO reductase-like haem-binding" evidence="9">
    <location>
        <begin position="232"/>
        <end position="514"/>
    </location>
</feature>
<dbReference type="GO" id="GO:0046872">
    <property type="term" value="F:metal ion binding"/>
    <property type="evidence" value="ECO:0007669"/>
    <property type="project" value="UniProtKB-KW"/>
</dbReference>
<evidence type="ECO:0000256" key="7">
    <source>
        <dbReference type="ARBA" id="ARBA00022982"/>
    </source>
</evidence>
<dbReference type="SMART" id="SM00887">
    <property type="entry name" value="EB_dh"/>
    <property type="match status" value="1"/>
</dbReference>
<dbReference type="PATRIC" id="fig|1719120.3.peg.1981"/>
<dbReference type="AlphaFoldDB" id="A0A0P8E0D1"/>
<dbReference type="Pfam" id="PF17210">
    <property type="entry name" value="SdrD_B"/>
    <property type="match status" value="2"/>
</dbReference>
<dbReference type="InterPro" id="IPR013783">
    <property type="entry name" value="Ig-like_fold"/>
</dbReference>
<dbReference type="InterPro" id="IPR019020">
    <property type="entry name" value="Cyt-c552/DMSO_Rdtase_haem-bd"/>
</dbReference>
<dbReference type="GO" id="GO:0005576">
    <property type="term" value="C:extracellular region"/>
    <property type="evidence" value="ECO:0007669"/>
    <property type="project" value="UniProtKB-SubCell"/>
</dbReference>
<dbReference type="SUPFAM" id="SSF117074">
    <property type="entry name" value="Hypothetical protein PA1324"/>
    <property type="match status" value="2"/>
</dbReference>
<dbReference type="CDD" id="cd09625">
    <property type="entry name" value="DOMON_like_cytochrome"/>
    <property type="match status" value="1"/>
</dbReference>
<keyword evidence="5" id="KW-0479">Metal-binding</keyword>
<evidence type="ECO:0000256" key="4">
    <source>
        <dbReference type="ARBA" id="ARBA00022617"/>
    </source>
</evidence>
<name>A0A0P8E0D1_9EURY</name>
<dbReference type="InterPro" id="IPR033764">
    <property type="entry name" value="Sdr_B"/>
</dbReference>
<dbReference type="Gene3D" id="2.60.40.1190">
    <property type="match status" value="1"/>
</dbReference>
<keyword evidence="4" id="KW-0349">Heme</keyword>
<dbReference type="Proteomes" id="UP000050360">
    <property type="component" value="Unassembled WGS sequence"/>
</dbReference>
<keyword evidence="7" id="KW-0249">Electron transport</keyword>
<evidence type="ECO:0000256" key="8">
    <source>
        <dbReference type="ARBA" id="ARBA00023004"/>
    </source>
</evidence>
<evidence type="ECO:0000256" key="6">
    <source>
        <dbReference type="ARBA" id="ARBA00022729"/>
    </source>
</evidence>
<dbReference type="InterPro" id="IPR018247">
    <property type="entry name" value="EF_Hand_1_Ca_BS"/>
</dbReference>
<dbReference type="InterPro" id="IPR051417">
    <property type="entry name" value="SDr/BOS_complex"/>
</dbReference>
<dbReference type="EMBL" id="LKCM01000137">
    <property type="protein sequence ID" value="KPQ43629.1"/>
    <property type="molecule type" value="Genomic_DNA"/>
</dbReference>
<evidence type="ECO:0000256" key="2">
    <source>
        <dbReference type="ARBA" id="ARBA00022448"/>
    </source>
</evidence>